<dbReference type="SUPFAM" id="SSF48403">
    <property type="entry name" value="Ankyrin repeat"/>
    <property type="match status" value="3"/>
</dbReference>
<dbReference type="Pfam" id="PF13637">
    <property type="entry name" value="Ank_4"/>
    <property type="match status" value="1"/>
</dbReference>
<feature type="repeat" description="ANK" evidence="3">
    <location>
        <begin position="141"/>
        <end position="173"/>
    </location>
</feature>
<organism evidence="5 6">
    <name type="scientific">Umbelopsis vinacea</name>
    <dbReference type="NCBI Taxonomy" id="44442"/>
    <lineage>
        <taxon>Eukaryota</taxon>
        <taxon>Fungi</taxon>
        <taxon>Fungi incertae sedis</taxon>
        <taxon>Mucoromycota</taxon>
        <taxon>Mucoromycotina</taxon>
        <taxon>Umbelopsidomycetes</taxon>
        <taxon>Umbelopsidales</taxon>
        <taxon>Umbelopsidaceae</taxon>
        <taxon>Umbelopsis</taxon>
    </lineage>
</organism>
<dbReference type="Proteomes" id="UP000612746">
    <property type="component" value="Unassembled WGS sequence"/>
</dbReference>
<evidence type="ECO:0000313" key="5">
    <source>
        <dbReference type="EMBL" id="KAG2189290.1"/>
    </source>
</evidence>
<feature type="repeat" description="ANK" evidence="3">
    <location>
        <begin position="900"/>
        <end position="932"/>
    </location>
</feature>
<dbReference type="PROSITE" id="PS50088">
    <property type="entry name" value="ANK_REPEAT"/>
    <property type="match status" value="22"/>
</dbReference>
<dbReference type="Gene3D" id="1.25.40.20">
    <property type="entry name" value="Ankyrin repeat-containing domain"/>
    <property type="match status" value="10"/>
</dbReference>
<feature type="repeat" description="ANK" evidence="3">
    <location>
        <begin position="405"/>
        <end position="437"/>
    </location>
</feature>
<evidence type="ECO:0000313" key="6">
    <source>
        <dbReference type="Proteomes" id="UP000612746"/>
    </source>
</evidence>
<feature type="repeat" description="ANK" evidence="3">
    <location>
        <begin position="707"/>
        <end position="734"/>
    </location>
</feature>
<keyword evidence="6" id="KW-1185">Reference proteome</keyword>
<dbReference type="InterPro" id="IPR036770">
    <property type="entry name" value="Ankyrin_rpt-contain_sf"/>
</dbReference>
<feature type="repeat" description="ANK" evidence="3">
    <location>
        <begin position="207"/>
        <end position="239"/>
    </location>
</feature>
<comment type="caution">
    <text evidence="5">The sequence shown here is derived from an EMBL/GenBank/DDBJ whole genome shotgun (WGS) entry which is preliminary data.</text>
</comment>
<dbReference type="PRINTS" id="PR01415">
    <property type="entry name" value="ANKYRIN"/>
</dbReference>
<feature type="repeat" description="ANK" evidence="3">
    <location>
        <begin position="174"/>
        <end position="206"/>
    </location>
</feature>
<proteinExistence type="predicted"/>
<dbReference type="Pfam" id="PF00023">
    <property type="entry name" value="Ank"/>
    <property type="match status" value="3"/>
</dbReference>
<feature type="domain" description="Heterokaryon incompatibility" evidence="4">
    <location>
        <begin position="1390"/>
        <end position="1442"/>
    </location>
</feature>
<dbReference type="Pfam" id="PF12796">
    <property type="entry name" value="Ank_2"/>
    <property type="match status" value="7"/>
</dbReference>
<dbReference type="PANTHER" id="PTHR24198:SF165">
    <property type="entry name" value="ANKYRIN REPEAT-CONTAINING PROTEIN-RELATED"/>
    <property type="match status" value="1"/>
</dbReference>
<feature type="repeat" description="ANK" evidence="3">
    <location>
        <begin position="834"/>
        <end position="866"/>
    </location>
</feature>
<protein>
    <recommendedName>
        <fullName evidence="4">Heterokaryon incompatibility domain-containing protein</fullName>
    </recommendedName>
</protein>
<dbReference type="PANTHER" id="PTHR24198">
    <property type="entry name" value="ANKYRIN REPEAT AND PROTEIN KINASE DOMAIN-CONTAINING PROTEIN"/>
    <property type="match status" value="1"/>
</dbReference>
<dbReference type="OrthoDB" id="539213at2759"/>
<feature type="repeat" description="ANK" evidence="3">
    <location>
        <begin position="603"/>
        <end position="635"/>
    </location>
</feature>
<feature type="repeat" description="ANK" evidence="3">
    <location>
        <begin position="75"/>
        <end position="107"/>
    </location>
</feature>
<feature type="repeat" description="ANK" evidence="3">
    <location>
        <begin position="108"/>
        <end position="140"/>
    </location>
</feature>
<feature type="repeat" description="ANK" evidence="3">
    <location>
        <begin position="570"/>
        <end position="602"/>
    </location>
</feature>
<feature type="repeat" description="ANK" evidence="3">
    <location>
        <begin position="306"/>
        <end position="338"/>
    </location>
</feature>
<evidence type="ECO:0000256" key="1">
    <source>
        <dbReference type="ARBA" id="ARBA00022737"/>
    </source>
</evidence>
<reference evidence="5" key="1">
    <citation type="submission" date="2020-12" db="EMBL/GenBank/DDBJ databases">
        <title>Metabolic potential, ecology and presence of endohyphal bacteria is reflected in genomic diversity of Mucoromycotina.</title>
        <authorList>
            <person name="Muszewska A."/>
            <person name="Okrasinska A."/>
            <person name="Steczkiewicz K."/>
            <person name="Drgas O."/>
            <person name="Orlowska M."/>
            <person name="Perlinska-Lenart U."/>
            <person name="Aleksandrzak-Piekarczyk T."/>
            <person name="Szatraj K."/>
            <person name="Zielenkiewicz U."/>
            <person name="Pilsyk S."/>
            <person name="Malc E."/>
            <person name="Mieczkowski P."/>
            <person name="Kruszewska J.S."/>
            <person name="Biernat P."/>
            <person name="Pawlowska J."/>
        </authorList>
    </citation>
    <scope>NUCLEOTIDE SEQUENCE</scope>
    <source>
        <strain evidence="5">WA0000051536</strain>
    </source>
</reference>
<feature type="repeat" description="ANK" evidence="3">
    <location>
        <begin position="372"/>
        <end position="404"/>
    </location>
</feature>
<dbReference type="InterPro" id="IPR010730">
    <property type="entry name" value="HET"/>
</dbReference>
<feature type="repeat" description="ANK" evidence="3">
    <location>
        <begin position="801"/>
        <end position="833"/>
    </location>
</feature>
<feature type="repeat" description="ANK" evidence="3">
    <location>
        <begin position="471"/>
        <end position="503"/>
    </location>
</feature>
<keyword evidence="2 3" id="KW-0040">ANK repeat</keyword>
<evidence type="ECO:0000259" key="4">
    <source>
        <dbReference type="Pfam" id="PF06985"/>
    </source>
</evidence>
<sequence>MTRITLDIYRNAYEHHATEIIQSIKEESNLKDPGDSAVKSFNYRHRWFDAAHSGCIDEIKSLVRLDADIDWGDEQMRSALHICAAYGHKEMVSLLIDLGITVDIKDENSSTALHLAAWYGKIDIVSLLLDYGANIESKDNNSETALHMAISRKNRKLVQLLLNHGACVHATDGRSLTPLHIAACSGQKELVSILLDIDADVEAITLNSRNALILAAENGHTDVVRLLLNHDIGLDATTHELNFAFQKSASNGHKEVAHLLLKHGAAIGTRNVYYKAALHEAASNGHKEVVHLLLNYGVVVDAEDQNLHTALYWASSFGHKDVVNLLLDFGVSADAKHQSDDTALSIAALNGHQEVVHLLLDYGSTAKAKDIHPMNALVNAAAEGHKEIVHMLLEHGVAVDARNSNLQSALHMAALLGHYDVAHLLLDNGAAIDAVDIYMDTALHNAASQGKKEVVRMLLDHGAAVDAPNAKSDTALHVAARYGHKEVVTLLIANCASIERKHNDKKPILAEVSDIGDAQMVHLLLDHDADIEALDCEGQTVFITAAKANQLDMVSLLLKRGANIEARDKSSLTALHLSAKEGNNGVLELLLKEEAHIEATTKQGNTALHFAAEFNHFDILSILLKYGAYIDAENEEKITPIHVAIQKGHIEIVYYLKNAGATINGSKEIDLQLLYLATDAGQVELVSRALEECNNVTERLNLVDATLRRASQSGQIDVVSYLLDNGANIEDCDDDGFTPLFLAGPHPEMISTLIHCGACMEARNAKNRNQSVLHHLTSLNLIDAIRILLNCGCNIHLVDDENNTVLHYASDSGQCDLASLLLTSGVDINAKNENGDSALHIATMHSFYDLSVLLVNEGADIDAKNDSGSTALHFATEKLDFKLVSLLLMRHANVDITNEGGRSALHIAVMYNFKEGCALMIEHGADVNLMDDIQWTPLHIAMFCGNPDLVTLLLDHGASVDKSVQGRFLFRQIVDSATFREGFWFQSRVNTIITSIIKAGTDTTGMHISEEFKKRFPAVVDLLNKNSGKSISKEGVNLNPSSKTLREYTTKLDPSDVILREYRGNISHHSETSRSNHSNEILLILIKHKYGYGFPLSRTLQLDGFQTEDRTTDNQDISPYSQSLKNFKEISLNERAIAVVETLFNCFEIKLFISDNFFMLESERCVQTKPPAWASLFDKMMGVVQEPGRMILQIPSKITPFSVTEWHENTHPYLRFINAVYVCRRSSKILRQEDFSAVLGGSEQMLAVNLHAILIAGLSILAIAGSDGLVEKLVMAIVDIKPSSILTTSSNDISTKWQVYNRRQCPCQNDSIHRPLSPVAAAKAVGIDIWRNRQKQILTRVWDLQQDKLVKNVDARNVIFITHRWDFDEKDYSSVQKKKLWKGQSISRKSDKLRRIRKALMRHIQYVWIDTICIDKSNLSELDEAIRSMYKWYASCAAVVLDSGTPLQLWCKRGWCLQEGAAAGVLRGISREGDLVTIQELANEQHQNLCTLDLHLHYLQGNAAEILVRMNIRETTRDEDMAYALTGIFSIHMELAYGEGNKARGRLFRQLAIQKGDLSFLCFQTTPTMSQFCLPPLGEPSFLIAKCTKAPTSITVSHLGICFEVQLIKGQERSQMLQKLQRWKSMSFAKGRYLGVDELIEAEKKLEHQSASSIALAVVRHIRSLMLVETYDGDLQTNGSSQIKLCYRLQCCQIEENEFLRLFGRIVAETESICLGDKPDGAEMDQFEIEWSGRRGI</sequence>
<feature type="repeat" description="ANK" evidence="3">
    <location>
        <begin position="273"/>
        <end position="305"/>
    </location>
</feature>
<dbReference type="InterPro" id="IPR002110">
    <property type="entry name" value="Ankyrin_rpt"/>
</dbReference>
<feature type="repeat" description="ANK" evidence="3">
    <location>
        <begin position="933"/>
        <end position="965"/>
    </location>
</feature>
<evidence type="ECO:0000256" key="3">
    <source>
        <dbReference type="PROSITE-ProRule" id="PRU00023"/>
    </source>
</evidence>
<feature type="repeat" description="ANK" evidence="3">
    <location>
        <begin position="339"/>
        <end position="371"/>
    </location>
</feature>
<dbReference type="PROSITE" id="PS50297">
    <property type="entry name" value="ANK_REP_REGION"/>
    <property type="match status" value="21"/>
</dbReference>
<dbReference type="Pfam" id="PF06985">
    <property type="entry name" value="HET"/>
    <property type="match status" value="1"/>
</dbReference>
<dbReference type="EMBL" id="JAEPRA010000001">
    <property type="protein sequence ID" value="KAG2189290.1"/>
    <property type="molecule type" value="Genomic_DNA"/>
</dbReference>
<name>A0A8H7UN38_9FUNG</name>
<feature type="repeat" description="ANK" evidence="3">
    <location>
        <begin position="867"/>
        <end position="899"/>
    </location>
</feature>
<keyword evidence="1" id="KW-0677">Repeat</keyword>
<feature type="repeat" description="ANK" evidence="3">
    <location>
        <begin position="438"/>
        <end position="470"/>
    </location>
</feature>
<feature type="repeat" description="ANK" evidence="3">
    <location>
        <begin position="537"/>
        <end position="569"/>
    </location>
</feature>
<evidence type="ECO:0000256" key="2">
    <source>
        <dbReference type="ARBA" id="ARBA00023043"/>
    </source>
</evidence>
<accession>A0A8H7UN38</accession>
<dbReference type="SMART" id="SM00248">
    <property type="entry name" value="ANK"/>
    <property type="match status" value="28"/>
</dbReference>
<feature type="repeat" description="ANK" evidence="3">
    <location>
        <begin position="636"/>
        <end position="668"/>
    </location>
</feature>
<gene>
    <name evidence="5" type="ORF">INT44_004432</name>
</gene>